<proteinExistence type="predicted"/>
<evidence type="ECO:0000256" key="1">
    <source>
        <dbReference type="SAM" id="MobiDB-lite"/>
    </source>
</evidence>
<comment type="caution">
    <text evidence="2">The sequence shown here is derived from an EMBL/GenBank/DDBJ whole genome shotgun (WGS) entry which is preliminary data.</text>
</comment>
<dbReference type="eggNOG" id="COG0488">
    <property type="taxonomic scope" value="Bacteria"/>
</dbReference>
<keyword evidence="3" id="KW-1185">Reference proteome</keyword>
<dbReference type="AlphaFoldDB" id="A0A0A0JLI3"/>
<dbReference type="RefSeq" id="WP_052112163.1">
    <property type="nucleotide sequence ID" value="NZ_AVPK01000005.1"/>
</dbReference>
<sequence>MTRDYVIDAFGARWSLDTTGIADDARDRLHVLWEWCRVPSASSGDDGVEPFVVTDADPYAVSRAITIASLRRRVGSAVLLHSAGFSVGDRAVALVGPSGTGKSTAARTLGQHFGYLSDETIAIEPDGRIAPYPKPISTVVDPARRWVKDEHSPRELGLREAGETAYLHALVVLERDPAHEVPELAELTLADALLAVTKESSSMPLVERPLHRLATLASGAGGPYVLRYNEIGDCVELIRDLFSTDAGRFERQPWTSTPGAATSAPATLPTDAETANWSEETRIARAPWTDAVHAEGGTVVLQGTDLMRLGPVGEVAWVASASPITVTDLLARVIAELGEHPDAARIVDEGLRSMVDSGILRVA</sequence>
<name>A0A0A0JLI3_9MICO</name>
<gene>
    <name evidence="2" type="ORF">N803_14420</name>
</gene>
<dbReference type="STRING" id="1385521.N803_14420"/>
<organism evidence="2 3">
    <name type="scientific">Knoellia subterranea KCTC 19937</name>
    <dbReference type="NCBI Taxonomy" id="1385521"/>
    <lineage>
        <taxon>Bacteria</taxon>
        <taxon>Bacillati</taxon>
        <taxon>Actinomycetota</taxon>
        <taxon>Actinomycetes</taxon>
        <taxon>Micrococcales</taxon>
        <taxon>Intrasporangiaceae</taxon>
        <taxon>Knoellia</taxon>
    </lineage>
</organism>
<dbReference type="SUPFAM" id="SSF53795">
    <property type="entry name" value="PEP carboxykinase-like"/>
    <property type="match status" value="1"/>
</dbReference>
<dbReference type="Gene3D" id="3.40.50.300">
    <property type="entry name" value="P-loop containing nucleotide triphosphate hydrolases"/>
    <property type="match status" value="1"/>
</dbReference>
<evidence type="ECO:0000313" key="2">
    <source>
        <dbReference type="EMBL" id="KGN37609.1"/>
    </source>
</evidence>
<dbReference type="EMBL" id="AVPK01000005">
    <property type="protein sequence ID" value="KGN37609.1"/>
    <property type="molecule type" value="Genomic_DNA"/>
</dbReference>
<feature type="region of interest" description="Disordered" evidence="1">
    <location>
        <begin position="250"/>
        <end position="272"/>
    </location>
</feature>
<dbReference type="OrthoDB" id="4793383at2"/>
<dbReference type="Proteomes" id="UP000030011">
    <property type="component" value="Unassembled WGS sequence"/>
</dbReference>
<accession>A0A0A0JLI3</accession>
<feature type="compositionally biased region" description="Low complexity" evidence="1">
    <location>
        <begin position="253"/>
        <end position="272"/>
    </location>
</feature>
<protein>
    <submittedName>
        <fullName evidence="2">Uncharacterized protein</fullName>
    </submittedName>
</protein>
<reference evidence="2 3" key="1">
    <citation type="submission" date="2013-08" db="EMBL/GenBank/DDBJ databases">
        <title>The genome sequence of Knoellia subterranea.</title>
        <authorList>
            <person name="Zhu W."/>
            <person name="Wang G."/>
        </authorList>
    </citation>
    <scope>NUCLEOTIDE SEQUENCE [LARGE SCALE GENOMIC DNA]</scope>
    <source>
        <strain evidence="2 3">KCTC 19937</strain>
    </source>
</reference>
<evidence type="ECO:0000313" key="3">
    <source>
        <dbReference type="Proteomes" id="UP000030011"/>
    </source>
</evidence>
<dbReference type="InterPro" id="IPR027417">
    <property type="entry name" value="P-loop_NTPase"/>
</dbReference>